<dbReference type="PANTHER" id="PTHR30204:SF92">
    <property type="entry name" value="HTH-TYPE TRANSCRIPTIONAL REGULATOR ZNTR"/>
    <property type="match status" value="1"/>
</dbReference>
<accession>A0A2U8FQR4</accession>
<dbReference type="PROSITE" id="PS50937">
    <property type="entry name" value="HTH_MERR_2"/>
    <property type="match status" value="1"/>
</dbReference>
<protein>
    <submittedName>
        <fullName evidence="4">Cd(II)/Pb(II)-responsive transcriptional regulator</fullName>
    </submittedName>
</protein>
<dbReference type="CDD" id="cd04784">
    <property type="entry name" value="HTH_CadR-PbrR"/>
    <property type="match status" value="1"/>
</dbReference>
<dbReference type="RefSeq" id="WP_058085867.1">
    <property type="nucleotide sequence ID" value="NZ_CP029210.1"/>
</dbReference>
<name>A0A2U8FQR4_9BURK</name>
<feature type="compositionally biased region" description="Polar residues" evidence="2">
    <location>
        <begin position="128"/>
        <end position="139"/>
    </location>
</feature>
<sequence>MKIGDLANLTGTQVETIRYYEREGLLPEPARTATNYRIYDVEHVERLAFIRRCRSLDMGLDEVRVLLGLKDKPSQSCEDANRVLDEHLGHVTQRIDELVALKAQLESLRSQCGEAKESADCGILKELSNGNQQPSQTGHQHIDSVHGLGR</sequence>
<feature type="region of interest" description="Disordered" evidence="2">
    <location>
        <begin position="127"/>
        <end position="150"/>
    </location>
</feature>
<dbReference type="InterPro" id="IPR000551">
    <property type="entry name" value="MerR-type_HTH_dom"/>
</dbReference>
<evidence type="ECO:0000313" key="4">
    <source>
        <dbReference type="EMBL" id="AWI53411.1"/>
    </source>
</evidence>
<dbReference type="InterPro" id="IPR009061">
    <property type="entry name" value="DNA-bd_dom_put_sf"/>
</dbReference>
<evidence type="ECO:0000313" key="5">
    <source>
        <dbReference type="Proteomes" id="UP000244892"/>
    </source>
</evidence>
<dbReference type="SUPFAM" id="SSF46955">
    <property type="entry name" value="Putative DNA-binding domain"/>
    <property type="match status" value="1"/>
</dbReference>
<feature type="domain" description="HTH merR-type" evidence="3">
    <location>
        <begin position="1"/>
        <end position="69"/>
    </location>
</feature>
<dbReference type="KEGG" id="aon:DEH84_08175"/>
<dbReference type="PANTHER" id="PTHR30204">
    <property type="entry name" value="REDOX-CYCLING DRUG-SENSING TRANSCRIPTIONAL ACTIVATOR SOXR"/>
    <property type="match status" value="1"/>
</dbReference>
<proteinExistence type="predicted"/>
<keyword evidence="5" id="KW-1185">Reference proteome</keyword>
<organism evidence="4 5">
    <name type="scientific">Aquabacterium olei</name>
    <dbReference type="NCBI Taxonomy" id="1296669"/>
    <lineage>
        <taxon>Bacteria</taxon>
        <taxon>Pseudomonadati</taxon>
        <taxon>Pseudomonadota</taxon>
        <taxon>Betaproteobacteria</taxon>
        <taxon>Burkholderiales</taxon>
        <taxon>Aquabacterium</taxon>
    </lineage>
</organism>
<evidence type="ECO:0000256" key="2">
    <source>
        <dbReference type="SAM" id="MobiDB-lite"/>
    </source>
</evidence>
<dbReference type="Gene3D" id="1.10.1660.10">
    <property type="match status" value="1"/>
</dbReference>
<dbReference type="PRINTS" id="PR00040">
    <property type="entry name" value="HTHMERR"/>
</dbReference>
<dbReference type="GO" id="GO:0045893">
    <property type="term" value="P:positive regulation of DNA-templated transcription"/>
    <property type="evidence" value="ECO:0007669"/>
    <property type="project" value="InterPro"/>
</dbReference>
<dbReference type="SMART" id="SM00422">
    <property type="entry name" value="HTH_MERR"/>
    <property type="match status" value="1"/>
</dbReference>
<keyword evidence="1" id="KW-0238">DNA-binding</keyword>
<reference evidence="4 5" key="1">
    <citation type="submission" date="2018-05" db="EMBL/GenBank/DDBJ databases">
        <title>complete genome sequence of Aquabacterium olei NBRC 110486.</title>
        <authorList>
            <person name="Tang B."/>
            <person name="Chang J."/>
            <person name="Zhang L."/>
            <person name="Yang H."/>
        </authorList>
    </citation>
    <scope>NUCLEOTIDE SEQUENCE [LARGE SCALE GENOMIC DNA]</scope>
    <source>
        <strain evidence="4 5">NBRC 110486</strain>
    </source>
</reference>
<evidence type="ECO:0000256" key="1">
    <source>
        <dbReference type="ARBA" id="ARBA00023125"/>
    </source>
</evidence>
<dbReference type="InterPro" id="IPR047057">
    <property type="entry name" value="MerR_fam"/>
</dbReference>
<gene>
    <name evidence="4" type="primary">cadR</name>
    <name evidence="4" type="ORF">DEH84_08175</name>
</gene>
<dbReference type="OrthoDB" id="9808480at2"/>
<dbReference type="NCBIfam" id="TIGR02047">
    <property type="entry name" value="CadR-PbrR"/>
    <property type="match status" value="1"/>
</dbReference>
<dbReference type="Pfam" id="PF13411">
    <property type="entry name" value="MerR_1"/>
    <property type="match status" value="1"/>
</dbReference>
<evidence type="ECO:0000259" key="3">
    <source>
        <dbReference type="PROSITE" id="PS50937"/>
    </source>
</evidence>
<dbReference type="GO" id="GO:0003677">
    <property type="term" value="F:DNA binding"/>
    <property type="evidence" value="ECO:0007669"/>
    <property type="project" value="UniProtKB-KW"/>
</dbReference>
<dbReference type="EMBL" id="CP029210">
    <property type="protein sequence ID" value="AWI53411.1"/>
    <property type="molecule type" value="Genomic_DNA"/>
</dbReference>
<dbReference type="GO" id="GO:0046872">
    <property type="term" value="F:metal ion binding"/>
    <property type="evidence" value="ECO:0007669"/>
    <property type="project" value="InterPro"/>
</dbReference>
<dbReference type="AlphaFoldDB" id="A0A2U8FQR4"/>
<dbReference type="Proteomes" id="UP000244892">
    <property type="component" value="Chromosome"/>
</dbReference>
<dbReference type="GO" id="GO:0003700">
    <property type="term" value="F:DNA-binding transcription factor activity"/>
    <property type="evidence" value="ECO:0007669"/>
    <property type="project" value="InterPro"/>
</dbReference>
<dbReference type="InterPro" id="IPR011791">
    <property type="entry name" value="CadR-PbrR"/>
</dbReference>